<protein>
    <recommendedName>
        <fullName evidence="1">Heterokaryon incompatibility domain-containing protein</fullName>
    </recommendedName>
</protein>
<name>A0A9N9Z145_9HYPO</name>
<accession>A0A9N9Z145</accession>
<dbReference type="OrthoDB" id="5135333at2759"/>
<keyword evidence="3" id="KW-1185">Reference proteome</keyword>
<reference evidence="3" key="1">
    <citation type="submission" date="2019-06" db="EMBL/GenBank/DDBJ databases">
        <authorList>
            <person name="Broberg M."/>
        </authorList>
    </citation>
    <scope>NUCLEOTIDE SEQUENCE [LARGE SCALE GENOMIC DNA]</scope>
</reference>
<organism evidence="2 3">
    <name type="scientific">Clonostachys solani</name>
    <dbReference type="NCBI Taxonomy" id="160281"/>
    <lineage>
        <taxon>Eukaryota</taxon>
        <taxon>Fungi</taxon>
        <taxon>Dikarya</taxon>
        <taxon>Ascomycota</taxon>
        <taxon>Pezizomycotina</taxon>
        <taxon>Sordariomycetes</taxon>
        <taxon>Hypocreomycetidae</taxon>
        <taxon>Hypocreales</taxon>
        <taxon>Bionectriaceae</taxon>
        <taxon>Clonostachys</taxon>
    </lineage>
</organism>
<evidence type="ECO:0000313" key="2">
    <source>
        <dbReference type="EMBL" id="CAH0047177.1"/>
    </source>
</evidence>
<feature type="domain" description="Heterokaryon incompatibility" evidence="1">
    <location>
        <begin position="204"/>
        <end position="355"/>
    </location>
</feature>
<dbReference type="Pfam" id="PF06985">
    <property type="entry name" value="HET"/>
    <property type="match status" value="1"/>
</dbReference>
<dbReference type="AlphaFoldDB" id="A0A9N9Z145"/>
<dbReference type="PANTHER" id="PTHR33112:SF12">
    <property type="entry name" value="HETEROKARYON INCOMPATIBILITY DOMAIN-CONTAINING PROTEIN"/>
    <property type="match status" value="1"/>
</dbReference>
<reference evidence="2 3" key="2">
    <citation type="submission" date="2021-10" db="EMBL/GenBank/DDBJ databases">
        <authorList>
            <person name="Piombo E."/>
        </authorList>
    </citation>
    <scope>NUCLEOTIDE SEQUENCE [LARGE SCALE GENOMIC DNA]</scope>
</reference>
<dbReference type="PANTHER" id="PTHR33112">
    <property type="entry name" value="DOMAIN PROTEIN, PUTATIVE-RELATED"/>
    <property type="match status" value="1"/>
</dbReference>
<evidence type="ECO:0000313" key="3">
    <source>
        <dbReference type="Proteomes" id="UP000775872"/>
    </source>
</evidence>
<comment type="caution">
    <text evidence="2">The sequence shown here is derived from an EMBL/GenBank/DDBJ whole genome shotgun (WGS) entry which is preliminary data.</text>
</comment>
<dbReference type="EMBL" id="CABFOC020000018">
    <property type="protein sequence ID" value="CAH0047177.1"/>
    <property type="molecule type" value="Genomic_DNA"/>
</dbReference>
<gene>
    <name evidence="2" type="ORF">CSOL1703_00013416</name>
</gene>
<sequence>MPYGNFDSLASQELPRSHRIVLVLGPLGELLSRRQECSFCGLVVSAISQAWKQHSPTPVIQGTPVKCTMYNRVVGVVRDDESGIEYHENFERNKYQYSNCRIVIECKPSPPGCPSQVEIQAVDTGAAIKGLFDDAGLFTKRPQECMDKVNFALLKTWLSHCETSHAARCSPDAIPHANPDKYLKYFRCIDVTKKKVVDSADDRYVALSYVWGTAPFLRLLQSNRSELYKDGALDARNNDVPKTVQDAMRVAGQLGLRYLWVDALCIVQDDLNEKAEVIGAMDLIYSRATLTIVAASGSNANSGLPGLDSGSRDLGPYHFKNRFPESVYEFSVARSRPSDLLGSSTWSTRGWTYQERLCSHRLLIFTEQQVLYLCGVSSWCEDTVLETNDPRVNYEEQPLYGLNLPNDETLSFMREVEKAQSVTPFQEYVKMVNEYSKRDLTYPGDIIDAFAGGLARFQRNCEAKNIQLNFIFGLPTTWFELSLLWRHVDGSHAERRSQKWRHPSGVEIAFPSWSWMGWIGGVDIRAIEQVLRVEIDWHYIEPGTGALLRVASTPSTQPPPFWVQTSDAPRVLGEKWKPKGAHSAIEPADLDPYRSVDLAGKLACYTSSCFLPLAKHKYRREFHVGKESHVLDLDPEWAEQRVGESFEFIVFGRHMGNDWEDPGKRDTLYVMLIERRDLVAYRIGVGQVAESEWVDANPTWQLVVLG</sequence>
<evidence type="ECO:0000259" key="1">
    <source>
        <dbReference type="Pfam" id="PF06985"/>
    </source>
</evidence>
<dbReference type="Proteomes" id="UP000775872">
    <property type="component" value="Unassembled WGS sequence"/>
</dbReference>
<proteinExistence type="predicted"/>
<dbReference type="InterPro" id="IPR010730">
    <property type="entry name" value="HET"/>
</dbReference>